<reference evidence="2" key="1">
    <citation type="submission" date="2017-01" db="EMBL/GenBank/DDBJ databases">
        <authorList>
            <person name="Brunel B."/>
        </authorList>
    </citation>
    <scope>NUCLEOTIDE SEQUENCE [LARGE SCALE GENOMIC DNA]</scope>
</reference>
<sequence>MGVSSTEGERTTAAGSFFDPNLRHRLLQPDRSKVIGLMQDSSALRSLAEHWFVGAIATN</sequence>
<name>A0A1R3V9Q9_9HYPH</name>
<dbReference type="EMBL" id="FTPD01000023">
    <property type="protein sequence ID" value="SIT56657.1"/>
    <property type="molecule type" value="Genomic_DNA"/>
</dbReference>
<dbReference type="Proteomes" id="UP000188388">
    <property type="component" value="Unassembled WGS sequence"/>
</dbReference>
<evidence type="ECO:0000313" key="1">
    <source>
        <dbReference type="EMBL" id="SIT56657.1"/>
    </source>
</evidence>
<organism evidence="1 2">
    <name type="scientific">Mesorhizobium prunaredense</name>
    <dbReference type="NCBI Taxonomy" id="1631249"/>
    <lineage>
        <taxon>Bacteria</taxon>
        <taxon>Pseudomonadati</taxon>
        <taxon>Pseudomonadota</taxon>
        <taxon>Alphaproteobacteria</taxon>
        <taxon>Hyphomicrobiales</taxon>
        <taxon>Phyllobacteriaceae</taxon>
        <taxon>Mesorhizobium</taxon>
    </lineage>
</organism>
<accession>A0A1R3V9Q9</accession>
<proteinExistence type="predicted"/>
<keyword evidence="2" id="KW-1185">Reference proteome</keyword>
<dbReference type="AlphaFoldDB" id="A0A1R3V9Q9"/>
<protein>
    <submittedName>
        <fullName evidence="1">Uncharacterized protein</fullName>
    </submittedName>
</protein>
<evidence type="ECO:0000313" key="2">
    <source>
        <dbReference type="Proteomes" id="UP000188388"/>
    </source>
</evidence>
<gene>
    <name evidence="1" type="ORF">BQ8794_30106</name>
</gene>